<dbReference type="InterPro" id="IPR050991">
    <property type="entry name" value="ECM_Regulatory_Proteins"/>
</dbReference>
<keyword evidence="1" id="KW-0677">Repeat</keyword>
<dbReference type="Pfam" id="PF00041">
    <property type="entry name" value="fn3"/>
    <property type="match status" value="3"/>
</dbReference>
<accession>A0A8C5FGD1</accession>
<dbReference type="Proteomes" id="UP000694546">
    <property type="component" value="Chromosome 19"/>
</dbReference>
<dbReference type="GO" id="GO:0043394">
    <property type="term" value="F:proteoglycan binding"/>
    <property type="evidence" value="ECO:0007669"/>
    <property type="project" value="TreeGrafter"/>
</dbReference>
<name>A0A8C5FGD1_GADMO</name>
<dbReference type="AlphaFoldDB" id="A0A8C5FGD1"/>
<dbReference type="PROSITE" id="PS50853">
    <property type="entry name" value="FN3"/>
    <property type="match status" value="4"/>
</dbReference>
<dbReference type="InterPro" id="IPR036116">
    <property type="entry name" value="FN3_sf"/>
</dbReference>
<feature type="domain" description="Fibronectin type-III" evidence="2">
    <location>
        <begin position="206"/>
        <end position="294"/>
    </location>
</feature>
<dbReference type="GO" id="GO:0005201">
    <property type="term" value="F:extracellular matrix structural constituent"/>
    <property type="evidence" value="ECO:0007669"/>
    <property type="project" value="TreeGrafter"/>
</dbReference>
<proteinExistence type="predicted"/>
<dbReference type="InterPro" id="IPR013783">
    <property type="entry name" value="Ig-like_fold"/>
</dbReference>
<dbReference type="GO" id="GO:0005178">
    <property type="term" value="F:integrin binding"/>
    <property type="evidence" value="ECO:0007669"/>
    <property type="project" value="TreeGrafter"/>
</dbReference>
<dbReference type="InterPro" id="IPR003961">
    <property type="entry name" value="FN3_dom"/>
</dbReference>
<dbReference type="GeneTree" id="ENSGT00940000173262"/>
<dbReference type="Gene3D" id="2.60.40.10">
    <property type="entry name" value="Immunoglobulins"/>
    <property type="match status" value="4"/>
</dbReference>
<dbReference type="Ensembl" id="ENSGMOT00000037650.1">
    <property type="protein sequence ID" value="ENSGMOP00000034615.1"/>
    <property type="gene ID" value="ENSGMOG00000022443.1"/>
</dbReference>
<evidence type="ECO:0000256" key="1">
    <source>
        <dbReference type="ARBA" id="ARBA00022737"/>
    </source>
</evidence>
<dbReference type="GO" id="GO:0007399">
    <property type="term" value="P:nervous system development"/>
    <property type="evidence" value="ECO:0007669"/>
    <property type="project" value="TreeGrafter"/>
</dbReference>
<dbReference type="SUPFAM" id="SSF49265">
    <property type="entry name" value="Fibronectin type III"/>
    <property type="match status" value="3"/>
</dbReference>
<feature type="domain" description="Fibronectin type-III" evidence="2">
    <location>
        <begin position="17"/>
        <end position="109"/>
    </location>
</feature>
<feature type="domain" description="Fibronectin type-III" evidence="2">
    <location>
        <begin position="110"/>
        <end position="199"/>
    </location>
</feature>
<protein>
    <recommendedName>
        <fullName evidence="2">Fibronectin type-III domain-containing protein</fullName>
    </recommendedName>
</protein>
<keyword evidence="4" id="KW-1185">Reference proteome</keyword>
<dbReference type="GO" id="GO:0007507">
    <property type="term" value="P:heart development"/>
    <property type="evidence" value="ECO:0007669"/>
    <property type="project" value="TreeGrafter"/>
</dbReference>
<sequence>MNGLLYEPDASLVESGAVQSLKVAAVNTNSAVVSWNRVPGATGYRLAWGPTHEFTGRDRPRQLALNSSTTEYHLRNVVYDTEYVLSLYVLFGTVVGPGITATFRTSPLGYVSNFEVVSYTSTSIDVEWSPIVGATEYKVTWKTSKGHCVPQSRYLEKSVLFQRVEGLRPGTAYTVSIHAVYGNTEGPEISLSQFTAALSGSELIQTVREVKLVDIEVNSISLSWRATNGVTGYKVSWSHFQGGGLKSQLVPAPATTFTIPDLQGSSAYKIQVSSMLGSREGSPALVTARTLDLPKVNGFTALNTTDNGTLLSWASVAGASGYLLSWRHISELDTKTETLGLATSYKVLDLLYGRTYIFTIRPLYGEVEGPVTTVYQRIRKHSPPGLVNMRHPGLVNMRHPGLVNIIHSGLVNMRHSGLVNMRHPGLVNIRHSGLVNMRHSGLVNMRHSGLVKIRHPGLVNMRHSGLVKIRQPGLVNMRHSGLVKIRHPGLVNMRHSGLVNIRHSGLGKIRHYGLVNIRHYGLVNIRHSGLVNIRHSGLVKIRHSGLVNIRHSCLVNIRHSGLVNIRHSGLVNIRHSGLVNIRHSSESAQVKRL</sequence>
<dbReference type="SMART" id="SM00060">
    <property type="entry name" value="FN3"/>
    <property type="match status" value="4"/>
</dbReference>
<dbReference type="GO" id="GO:0007160">
    <property type="term" value="P:cell-matrix adhesion"/>
    <property type="evidence" value="ECO:0007669"/>
    <property type="project" value="TreeGrafter"/>
</dbReference>
<reference evidence="3" key="2">
    <citation type="submission" date="2025-09" db="UniProtKB">
        <authorList>
            <consortium name="Ensembl"/>
        </authorList>
    </citation>
    <scope>IDENTIFICATION</scope>
</reference>
<dbReference type="PANTHER" id="PTHR46708:SF7">
    <property type="entry name" value="FIBRONECTIN TYPE-III DOMAIN-CONTAINING PROTEIN"/>
    <property type="match status" value="1"/>
</dbReference>
<evidence type="ECO:0000259" key="2">
    <source>
        <dbReference type="PROSITE" id="PS50853"/>
    </source>
</evidence>
<dbReference type="GO" id="GO:0007044">
    <property type="term" value="P:cell-substrate junction assembly"/>
    <property type="evidence" value="ECO:0007669"/>
    <property type="project" value="TreeGrafter"/>
</dbReference>
<evidence type="ECO:0000313" key="3">
    <source>
        <dbReference type="Ensembl" id="ENSGMOP00000034615.1"/>
    </source>
</evidence>
<organism evidence="3 4">
    <name type="scientific">Gadus morhua</name>
    <name type="common">Atlantic cod</name>
    <dbReference type="NCBI Taxonomy" id="8049"/>
    <lineage>
        <taxon>Eukaryota</taxon>
        <taxon>Metazoa</taxon>
        <taxon>Chordata</taxon>
        <taxon>Craniata</taxon>
        <taxon>Vertebrata</taxon>
        <taxon>Euteleostomi</taxon>
        <taxon>Actinopterygii</taxon>
        <taxon>Neopterygii</taxon>
        <taxon>Teleostei</taxon>
        <taxon>Neoteleostei</taxon>
        <taxon>Acanthomorphata</taxon>
        <taxon>Zeiogadaria</taxon>
        <taxon>Gadariae</taxon>
        <taxon>Gadiformes</taxon>
        <taxon>Gadoidei</taxon>
        <taxon>Gadidae</taxon>
        <taxon>Gadus</taxon>
    </lineage>
</organism>
<dbReference type="CDD" id="cd00063">
    <property type="entry name" value="FN3"/>
    <property type="match status" value="4"/>
</dbReference>
<dbReference type="GO" id="GO:0005576">
    <property type="term" value="C:extracellular region"/>
    <property type="evidence" value="ECO:0007669"/>
    <property type="project" value="UniProtKB-SubCell"/>
</dbReference>
<evidence type="ECO:0000313" key="4">
    <source>
        <dbReference type="Proteomes" id="UP000694546"/>
    </source>
</evidence>
<dbReference type="PANTHER" id="PTHR46708">
    <property type="entry name" value="TENASCIN"/>
    <property type="match status" value="1"/>
</dbReference>
<feature type="domain" description="Fibronectin type-III" evidence="2">
    <location>
        <begin position="295"/>
        <end position="385"/>
    </location>
</feature>
<reference evidence="3" key="1">
    <citation type="submission" date="2025-08" db="UniProtKB">
        <authorList>
            <consortium name="Ensembl"/>
        </authorList>
    </citation>
    <scope>IDENTIFICATION</scope>
</reference>